<dbReference type="InterPro" id="IPR045584">
    <property type="entry name" value="Pilin-like"/>
</dbReference>
<accession>K2FTR6</accession>
<organism evidence="1">
    <name type="scientific">uncultured bacterium</name>
    <name type="common">gcode 4</name>
    <dbReference type="NCBI Taxonomy" id="1234023"/>
    <lineage>
        <taxon>Bacteria</taxon>
        <taxon>environmental samples</taxon>
    </lineage>
</organism>
<sequence>MNPTNKKAFTIIELLIVITIIAILTMLTFVPYNFYSNVWKVRISKEIINQMVNEASLNANSVEDKTTKKNLNLWIKLKEGSGTIDIVSYPYDFTGSLFDEWELFKQVNLEDWVNVNKISFSWSAQDEALIFFKAPDWEMTIYKNSSETWSQIDMIIGYKNAISWVLSKEVNIK</sequence>
<dbReference type="AlphaFoldDB" id="K2FTR6"/>
<gene>
    <name evidence="1" type="ORF">ACD_4C00337G0006</name>
</gene>
<comment type="caution">
    <text evidence="1">The sequence shown here is derived from an EMBL/GenBank/DDBJ whole genome shotgun (WGS) entry which is preliminary data.</text>
</comment>
<evidence type="ECO:0008006" key="2">
    <source>
        <dbReference type="Google" id="ProtNLM"/>
    </source>
</evidence>
<dbReference type="InterPro" id="IPR012902">
    <property type="entry name" value="N_methyl_site"/>
</dbReference>
<dbReference type="EMBL" id="AMFJ01000853">
    <property type="protein sequence ID" value="EKE26318.1"/>
    <property type="molecule type" value="Genomic_DNA"/>
</dbReference>
<evidence type="ECO:0000313" key="1">
    <source>
        <dbReference type="EMBL" id="EKE26318.1"/>
    </source>
</evidence>
<dbReference type="NCBIfam" id="TIGR02532">
    <property type="entry name" value="IV_pilin_GFxxxE"/>
    <property type="match status" value="1"/>
</dbReference>
<dbReference type="SUPFAM" id="SSF54523">
    <property type="entry name" value="Pili subunits"/>
    <property type="match status" value="1"/>
</dbReference>
<dbReference type="Gene3D" id="3.30.700.10">
    <property type="entry name" value="Glycoprotein, Type 4 Pilin"/>
    <property type="match status" value="1"/>
</dbReference>
<reference evidence="1" key="1">
    <citation type="journal article" date="2012" name="Science">
        <title>Fermentation, hydrogen, and sulfur metabolism in multiple uncultivated bacterial phyla.</title>
        <authorList>
            <person name="Wrighton K.C."/>
            <person name="Thomas B.C."/>
            <person name="Sharon I."/>
            <person name="Miller C.S."/>
            <person name="Castelle C.J."/>
            <person name="VerBerkmoes N.C."/>
            <person name="Wilkins M.J."/>
            <person name="Hettich R.L."/>
            <person name="Lipton M.S."/>
            <person name="Williams K.H."/>
            <person name="Long P.E."/>
            <person name="Banfield J.F."/>
        </authorList>
    </citation>
    <scope>NUCLEOTIDE SEQUENCE [LARGE SCALE GENOMIC DNA]</scope>
</reference>
<proteinExistence type="predicted"/>
<dbReference type="Pfam" id="PF07963">
    <property type="entry name" value="N_methyl"/>
    <property type="match status" value="1"/>
</dbReference>
<protein>
    <recommendedName>
        <fullName evidence="2">Prepilin-type N-terminal cleavage/methylation domain-containing protein</fullName>
    </recommendedName>
</protein>
<name>K2FTR6_9BACT</name>